<dbReference type="Gene3D" id="3.60.10.10">
    <property type="entry name" value="Endonuclease/exonuclease/phosphatase"/>
    <property type="match status" value="1"/>
</dbReference>
<evidence type="ECO:0008006" key="5">
    <source>
        <dbReference type="Google" id="ProtNLM"/>
    </source>
</evidence>
<dbReference type="Pfam" id="PF03372">
    <property type="entry name" value="Exo_endo_phos"/>
    <property type="match status" value="1"/>
</dbReference>
<dbReference type="InterPro" id="IPR005135">
    <property type="entry name" value="Endo/exonuclease/phosphatase"/>
</dbReference>
<dbReference type="GO" id="GO:0003824">
    <property type="term" value="F:catalytic activity"/>
    <property type="evidence" value="ECO:0007669"/>
    <property type="project" value="InterPro"/>
</dbReference>
<evidence type="ECO:0000313" key="4">
    <source>
        <dbReference type="Proteomes" id="UP000583929"/>
    </source>
</evidence>
<gene>
    <name evidence="3" type="ORF">G4B88_008189</name>
</gene>
<dbReference type="AlphaFoldDB" id="A0A7J6ETI7"/>
<keyword evidence="4" id="KW-1185">Reference proteome</keyword>
<evidence type="ECO:0000313" key="3">
    <source>
        <dbReference type="EMBL" id="KAF4361685.1"/>
    </source>
</evidence>
<name>A0A7J6ETI7_CANSA</name>
<organism evidence="3 4">
    <name type="scientific">Cannabis sativa</name>
    <name type="common">Hemp</name>
    <name type="synonym">Marijuana</name>
    <dbReference type="NCBI Taxonomy" id="3483"/>
    <lineage>
        <taxon>Eukaryota</taxon>
        <taxon>Viridiplantae</taxon>
        <taxon>Streptophyta</taxon>
        <taxon>Embryophyta</taxon>
        <taxon>Tracheophyta</taxon>
        <taxon>Spermatophyta</taxon>
        <taxon>Magnoliopsida</taxon>
        <taxon>eudicotyledons</taxon>
        <taxon>Gunneridae</taxon>
        <taxon>Pentapetalae</taxon>
        <taxon>rosids</taxon>
        <taxon>fabids</taxon>
        <taxon>Rosales</taxon>
        <taxon>Cannabaceae</taxon>
        <taxon>Cannabis</taxon>
    </lineage>
</organism>
<dbReference type="InterPro" id="IPR036691">
    <property type="entry name" value="Endo/exonu/phosph_ase_sf"/>
</dbReference>
<dbReference type="InterPro" id="IPR026960">
    <property type="entry name" value="RVT-Znf"/>
</dbReference>
<comment type="caution">
    <text evidence="3">The sequence shown here is derived from an EMBL/GenBank/DDBJ whole genome shotgun (WGS) entry which is preliminary data.</text>
</comment>
<dbReference type="Proteomes" id="UP000583929">
    <property type="component" value="Unassembled WGS sequence"/>
</dbReference>
<evidence type="ECO:0000259" key="2">
    <source>
        <dbReference type="Pfam" id="PF13966"/>
    </source>
</evidence>
<feature type="domain" description="Endonuclease/exonuclease/phosphatase" evidence="1">
    <location>
        <begin position="48"/>
        <end position="174"/>
    </location>
</feature>
<dbReference type="PANTHER" id="PTHR33710:SF71">
    <property type="entry name" value="ENDONUCLEASE_EXONUCLEASE_PHOSPHATASE DOMAIN-CONTAINING PROTEIN"/>
    <property type="match status" value="1"/>
</dbReference>
<protein>
    <recommendedName>
        <fullName evidence="5">Reverse transcriptase zinc-binding domain-containing protein</fullName>
    </recommendedName>
</protein>
<dbReference type="PANTHER" id="PTHR33710">
    <property type="entry name" value="BNAC02G09200D PROTEIN"/>
    <property type="match status" value="1"/>
</dbReference>
<accession>A0A7J6ETI7</accession>
<dbReference type="SUPFAM" id="SSF56219">
    <property type="entry name" value="DNase I-like"/>
    <property type="match status" value="1"/>
</dbReference>
<evidence type="ECO:0000259" key="1">
    <source>
        <dbReference type="Pfam" id="PF03372"/>
    </source>
</evidence>
<proteinExistence type="predicted"/>
<sequence>MSLQWDQQGALLYVGRLLCCVLLNKQTKTKLSHRLVLTPPDRPWLLIGTYGPPTTLEKEVFWDELGDFICQCTLPLIIMGDLNGTLKDNECLNYSKANNIARYSFDLRRMVLRSGLIDLGFIGTRFTWFRRNANSTTTTSLKRARLDRAMGTADWRVNWPNAIVQHLQAAVSDHNPIMLDTNGGRKCTKPQFKYEVMWERDPRVFWVVINAWHALNHPDPMVNMYRKMKHTKDQLSKWNKFQFRKLSVQIEEARANLKGDFINENLIWNEQRIREWFGTVDAKHILNIALPAARKDDSWMWLGETSGQFSIKSAYHLVKNGPRSLPPTWQWKLVWNTQMHTRLKILCWQILRDALPTRAKLGQFMALPSVYCPLCNDEEETSIHLFWNLPNNLDFDTFLIGALCIIEVIWNNRNKVIHETNSTPLNEVIGIVRRQFHDHSSARQPLSKIAEISATPPTGWLACNTDVSIDADQSYRAAVLRDSSNRIQAIYSIHLSVTNPTLAEALTIVSAAEFGRIISC</sequence>
<reference evidence="3 4" key="1">
    <citation type="journal article" date="2020" name="bioRxiv">
        <title>Sequence and annotation of 42 cannabis genomes reveals extensive copy number variation in cannabinoid synthesis and pathogen resistance genes.</title>
        <authorList>
            <person name="Mckernan K.J."/>
            <person name="Helbert Y."/>
            <person name="Kane L.T."/>
            <person name="Ebling H."/>
            <person name="Zhang L."/>
            <person name="Liu B."/>
            <person name="Eaton Z."/>
            <person name="Mclaughlin S."/>
            <person name="Kingan S."/>
            <person name="Baybayan P."/>
            <person name="Concepcion G."/>
            <person name="Jordan M."/>
            <person name="Riva A."/>
            <person name="Barbazuk W."/>
            <person name="Harkins T."/>
        </authorList>
    </citation>
    <scope>NUCLEOTIDE SEQUENCE [LARGE SCALE GENOMIC DNA]</scope>
    <source>
        <strain evidence="4">cv. Jamaican Lion 4</strain>
        <tissue evidence="3">Leaf</tissue>
    </source>
</reference>
<dbReference type="EMBL" id="JAATIQ010000325">
    <property type="protein sequence ID" value="KAF4361685.1"/>
    <property type="molecule type" value="Genomic_DNA"/>
</dbReference>
<feature type="domain" description="Reverse transcriptase zinc-binding" evidence="2">
    <location>
        <begin position="309"/>
        <end position="387"/>
    </location>
</feature>
<dbReference type="Pfam" id="PF13966">
    <property type="entry name" value="zf-RVT"/>
    <property type="match status" value="1"/>
</dbReference>